<reference evidence="4 6" key="2">
    <citation type="submission" date="2020-08" db="EMBL/GenBank/DDBJ databases">
        <title>The isolate Caproiciproducens sp. 7D4C2 produces n-caproate at mildly acidic conditions from hexoses: genome and rBOX comparison with related strains and chain-elongating bacteria.</title>
        <authorList>
            <person name="Esquivel-Elizondo S."/>
            <person name="Bagci C."/>
            <person name="Temovska M."/>
            <person name="Jeon B.S."/>
            <person name="Bessarab I."/>
            <person name="Williams R.B.H."/>
            <person name="Huson D.H."/>
            <person name="Angenent L.T."/>
        </authorList>
    </citation>
    <scope>NUCLEOTIDE SEQUENCE [LARGE SCALE GENOMIC DNA]</scope>
    <source>
        <strain evidence="4 6">7D4C2</strain>
    </source>
</reference>
<dbReference type="RefSeq" id="WP_166525173.1">
    <property type="nucleotide sequence ID" value="NZ_CP060286.1"/>
</dbReference>
<dbReference type="AlphaFoldDB" id="A0A6N8I3F1"/>
<proteinExistence type="predicted"/>
<gene>
    <name evidence="3" type="ORF">CAFE_34180</name>
    <name evidence="4" type="ORF">HCR03_10645</name>
</gene>
<dbReference type="KEGG" id="cfem:HCR03_10645"/>
<reference evidence="3 5" key="1">
    <citation type="submission" date="2019-09" db="EMBL/GenBank/DDBJ databases">
        <title>Genome sequence of Clostridium sp. EA1.</title>
        <authorList>
            <person name="Poehlein A."/>
            <person name="Bengelsdorf F.R."/>
            <person name="Daniel R."/>
        </authorList>
    </citation>
    <scope>NUCLEOTIDE SEQUENCE [LARGE SCALE GENOMIC DNA]</scope>
    <source>
        <strain evidence="3 5">EA1</strain>
    </source>
</reference>
<name>A0A6N8I3F1_9FIRM</name>
<feature type="chain" id="PRO_5038251969" evidence="2">
    <location>
        <begin position="23"/>
        <end position="449"/>
    </location>
</feature>
<sequence length="449" mass="49539">MKWKAAVLTALFLMLASLSGCSFVGLDAQSLMHAPKPTGENEADIQNLLESTAGGKMTLKYPSAGDYRSAIIKHDIYGNRNDEAIAFYQKGDDTAGINIMFMRRTNGTWESMGTFNNPASKVDRVCFGDLDGDGKDEVVVGWGSSLNNTGDICVYYNKNDQMQELKLSQSYTEMAVMDFDGDGRDEVFTASVSVGDQPASAQLLRVKDGSIEQMGSAPLDSGATKYVSVLTGLINAKQVGIVLDGIKSADTMVTELLYWDKKTGTLRSPFYDPKTKTAKSTERNTSVVSKDINGDRIIEVPMVTLMPGYSGKTSDDSAYLTSWFRYDTDTSTLFRVMSMFINYSDGYWFSIPDMWRGKTTAKLDPSSRTVTVYEWLTTQKNKAGFTGSPLLTIQTFTRKEWEQGEGTKNYFELLESDNSVFAASLPSPDNPLSMTKSEVLEAFQVISKD</sequence>
<evidence type="ECO:0000256" key="1">
    <source>
        <dbReference type="ARBA" id="ARBA00022729"/>
    </source>
</evidence>
<organism evidence="3 5">
    <name type="scientific">Caproicibacter fermentans</name>
    <dbReference type="NCBI Taxonomy" id="2576756"/>
    <lineage>
        <taxon>Bacteria</taxon>
        <taxon>Bacillati</taxon>
        <taxon>Bacillota</taxon>
        <taxon>Clostridia</taxon>
        <taxon>Eubacteriales</taxon>
        <taxon>Acutalibacteraceae</taxon>
        <taxon>Caproicibacter</taxon>
    </lineage>
</organism>
<dbReference type="EMBL" id="VWXL01000100">
    <property type="protein sequence ID" value="MVB12676.1"/>
    <property type="molecule type" value="Genomic_DNA"/>
</dbReference>
<evidence type="ECO:0000313" key="3">
    <source>
        <dbReference type="EMBL" id="MVB12676.1"/>
    </source>
</evidence>
<dbReference type="PROSITE" id="PS51257">
    <property type="entry name" value="PROKAR_LIPOPROTEIN"/>
    <property type="match status" value="1"/>
</dbReference>
<dbReference type="InterPro" id="IPR013517">
    <property type="entry name" value="FG-GAP"/>
</dbReference>
<dbReference type="Pfam" id="PF13517">
    <property type="entry name" value="FG-GAP_3"/>
    <property type="match status" value="1"/>
</dbReference>
<dbReference type="InterPro" id="IPR028994">
    <property type="entry name" value="Integrin_alpha_N"/>
</dbReference>
<dbReference type="SUPFAM" id="SSF69318">
    <property type="entry name" value="Integrin alpha N-terminal domain"/>
    <property type="match status" value="1"/>
</dbReference>
<keyword evidence="5" id="KW-1185">Reference proteome</keyword>
<dbReference type="Proteomes" id="UP000469440">
    <property type="component" value="Unassembled WGS sequence"/>
</dbReference>
<evidence type="ECO:0000313" key="5">
    <source>
        <dbReference type="Proteomes" id="UP000469440"/>
    </source>
</evidence>
<accession>A0A7G8T6J0</accession>
<dbReference type="EMBL" id="CP060286">
    <property type="protein sequence ID" value="QNK39231.1"/>
    <property type="molecule type" value="Genomic_DNA"/>
</dbReference>
<protein>
    <submittedName>
        <fullName evidence="3">Repeat domain in Vibrio, Colwellia, Bradyrhizobium and Shewanella</fullName>
    </submittedName>
    <submittedName>
        <fullName evidence="4">VCBS repeat-containing protein</fullName>
    </submittedName>
</protein>
<evidence type="ECO:0000313" key="4">
    <source>
        <dbReference type="EMBL" id="QNK39231.1"/>
    </source>
</evidence>
<accession>A0A6N8I3F1</accession>
<dbReference type="Proteomes" id="UP000515909">
    <property type="component" value="Chromosome"/>
</dbReference>
<keyword evidence="1 2" id="KW-0732">Signal</keyword>
<dbReference type="Gene3D" id="2.130.10.130">
    <property type="entry name" value="Integrin alpha, N-terminal"/>
    <property type="match status" value="1"/>
</dbReference>
<evidence type="ECO:0000256" key="2">
    <source>
        <dbReference type="SAM" id="SignalP"/>
    </source>
</evidence>
<evidence type="ECO:0000313" key="6">
    <source>
        <dbReference type="Proteomes" id="UP000515909"/>
    </source>
</evidence>
<feature type="signal peptide" evidence="2">
    <location>
        <begin position="1"/>
        <end position="22"/>
    </location>
</feature>